<evidence type="ECO:0000256" key="6">
    <source>
        <dbReference type="ARBA" id="ARBA00022824"/>
    </source>
</evidence>
<keyword evidence="11 13" id="KW-0472">Membrane</keyword>
<evidence type="ECO:0000256" key="9">
    <source>
        <dbReference type="ARBA" id="ARBA00023004"/>
    </source>
</evidence>
<keyword evidence="3 12" id="KW-0349">Heme</keyword>
<dbReference type="InterPro" id="IPR001128">
    <property type="entry name" value="Cyt_P450"/>
</dbReference>
<dbReference type="PROSITE" id="PS50845">
    <property type="entry name" value="RETICULON"/>
    <property type="match status" value="1"/>
</dbReference>
<evidence type="ECO:0000256" key="5">
    <source>
        <dbReference type="ARBA" id="ARBA00022723"/>
    </source>
</evidence>
<evidence type="ECO:0000256" key="1">
    <source>
        <dbReference type="ARBA" id="ARBA00004477"/>
    </source>
</evidence>
<keyword evidence="9 12" id="KW-0408">Iron</keyword>
<evidence type="ECO:0000313" key="15">
    <source>
        <dbReference type="EnsemblPlants" id="Solyc06g082740.3.1"/>
    </source>
</evidence>
<dbReference type="InterPro" id="IPR036396">
    <property type="entry name" value="Cyt_P450_sf"/>
</dbReference>
<name>A0A3Q7H4W9_SOLLC</name>
<keyword evidence="4 13" id="KW-0812">Transmembrane</keyword>
<dbReference type="PaxDb" id="4081-Solyc06g082730.2.1"/>
<evidence type="ECO:0000256" key="10">
    <source>
        <dbReference type="ARBA" id="ARBA00023033"/>
    </source>
</evidence>
<sequence length="769" mass="87035">MELLAITLVCVFGLLFHLYNLLITKPRKLQLALKKQGIVGPQPKFLLGNILEMKKSYEAAKKIVSNGDVVDSHNCGATILPFFDQWHRQYGEVFMFSLGNTQIVHVTQPEMVREITTCTSLDLGKPTYQVKERGSLLGNGILTSNGPFWAHQRKILAPELYMDKVKGMINLVQDSALTLLNSWNNEIEAQGGIADIKIDPDLRRFSGDVISKACFGSNFSKGEEIFYKLRALQEASSRRVMSTGIPGIRYIPSKNNRETWALEKEIKALILKIVKEKRRSEAAPSDQKDLLQMVLEGATINMNTQNAIDNFIVDNCKNIYLAGYETTAVAATWCLMLLAANPIWQQRVRDEVVQICKSRIPDADMIRQMKQLTMVINESLRLYPPVAVISREALKEMKFGEISVPKGVNLWTIVTTLHTDPKIWGNDSYKFNPERFANGIRGACEFPHVYMPFGVGPRVCLGQNLAIVELKILISLILTKFCLSISPKYVHSPALNLVIEPGHGELIKMSNPVEEIVGESTMENKQKALNHNDFSSSSTTDDSRRPIDKKKCHLFNRHKPVHSILGGGKLTGDYWFVLKMDGSVADILLWRKKISGGLLAGATVIWFLFECIGYHLLTLICHSLIVSLAILFFWSNLSLFINKSFVELPKIELPEELWMRLVLLLRNQCTSAVGIFREVASGNDLKKFLYAIFSLWIVSIVGRWFSFLTLVYLITVMLLTVPFLYEKYGDQVDTYGEMAIKELRKQYSQVDEKVLQKLPIPFIKDSKQE</sequence>
<keyword evidence="5 12" id="KW-0479">Metal-binding</keyword>
<evidence type="ECO:0000256" key="8">
    <source>
        <dbReference type="ARBA" id="ARBA00023002"/>
    </source>
</evidence>
<keyword evidence="7 13" id="KW-1133">Transmembrane helix</keyword>
<evidence type="ECO:0000256" key="13">
    <source>
        <dbReference type="RuleBase" id="RU363132"/>
    </source>
</evidence>
<protein>
    <recommendedName>
        <fullName evidence="13">Reticulon-like protein</fullName>
    </recommendedName>
</protein>
<reference evidence="15" key="1">
    <citation type="journal article" date="2012" name="Nature">
        <title>The tomato genome sequence provides insights into fleshy fruit evolution.</title>
        <authorList>
            <consortium name="Tomato Genome Consortium"/>
        </authorList>
    </citation>
    <scope>NUCLEOTIDE SEQUENCE [LARGE SCALE GENOMIC DNA]</scope>
    <source>
        <strain evidence="15">cv. Heinz 1706</strain>
    </source>
</reference>
<evidence type="ECO:0000256" key="11">
    <source>
        <dbReference type="ARBA" id="ARBA00023136"/>
    </source>
</evidence>
<reference evidence="15" key="2">
    <citation type="submission" date="2019-01" db="UniProtKB">
        <authorList>
            <consortium name="EnsemblPlants"/>
        </authorList>
    </citation>
    <scope>IDENTIFICATION</scope>
    <source>
        <strain evidence="15">cv. Heinz 1706</strain>
    </source>
</reference>
<dbReference type="GO" id="GO:0005506">
    <property type="term" value="F:iron ion binding"/>
    <property type="evidence" value="ECO:0007669"/>
    <property type="project" value="InterPro"/>
</dbReference>
<dbReference type="InParanoid" id="A0A3Q7H4W9"/>
<dbReference type="Proteomes" id="UP000004994">
    <property type="component" value="Chromosome 6"/>
</dbReference>
<dbReference type="PRINTS" id="PR00463">
    <property type="entry name" value="EP450I"/>
</dbReference>
<dbReference type="SUPFAM" id="SSF48264">
    <property type="entry name" value="Cytochrome P450"/>
    <property type="match status" value="1"/>
</dbReference>
<feature type="transmembrane region" description="Helical" evidence="13">
    <location>
        <begin position="616"/>
        <end position="637"/>
    </location>
</feature>
<dbReference type="GO" id="GO:0016705">
    <property type="term" value="F:oxidoreductase activity, acting on paired donors, with incorporation or reduction of molecular oxygen"/>
    <property type="evidence" value="ECO:0007669"/>
    <property type="project" value="InterPro"/>
</dbReference>
<dbReference type="GO" id="GO:0004497">
    <property type="term" value="F:monooxygenase activity"/>
    <property type="evidence" value="ECO:0000318"/>
    <property type="project" value="GO_Central"/>
</dbReference>
<dbReference type="PRINTS" id="PR00385">
    <property type="entry name" value="P450"/>
</dbReference>
<keyword evidence="8" id="KW-0560">Oxidoreductase</keyword>
<dbReference type="SMR" id="A0A3Q7H4W9"/>
<dbReference type="Pfam" id="PF02453">
    <property type="entry name" value="Reticulon"/>
    <property type="match status" value="1"/>
</dbReference>
<dbReference type="Gene3D" id="1.10.630.10">
    <property type="entry name" value="Cytochrome P450"/>
    <property type="match status" value="1"/>
</dbReference>
<evidence type="ECO:0000259" key="14">
    <source>
        <dbReference type="PROSITE" id="PS50845"/>
    </source>
</evidence>
<evidence type="ECO:0000256" key="3">
    <source>
        <dbReference type="ARBA" id="ARBA00022617"/>
    </source>
</evidence>
<feature type="transmembrane region" description="Helical" evidence="13">
    <location>
        <begin position="589"/>
        <end position="609"/>
    </location>
</feature>
<feature type="transmembrane region" description="Helical" evidence="13">
    <location>
        <begin position="688"/>
        <end position="714"/>
    </location>
</feature>
<feature type="binding site" description="axial binding residue" evidence="12">
    <location>
        <position position="460"/>
    </location>
    <ligand>
        <name>heme</name>
        <dbReference type="ChEBI" id="CHEBI:30413"/>
    </ligand>
    <ligandPart>
        <name>Fe</name>
        <dbReference type="ChEBI" id="CHEBI:18248"/>
    </ligandPart>
</feature>
<organism evidence="15">
    <name type="scientific">Solanum lycopersicum</name>
    <name type="common">Tomato</name>
    <name type="synonym">Lycopersicon esculentum</name>
    <dbReference type="NCBI Taxonomy" id="4081"/>
    <lineage>
        <taxon>Eukaryota</taxon>
        <taxon>Viridiplantae</taxon>
        <taxon>Streptophyta</taxon>
        <taxon>Embryophyta</taxon>
        <taxon>Tracheophyta</taxon>
        <taxon>Spermatophyta</taxon>
        <taxon>Magnoliopsida</taxon>
        <taxon>eudicotyledons</taxon>
        <taxon>Gunneridae</taxon>
        <taxon>Pentapetalae</taxon>
        <taxon>asterids</taxon>
        <taxon>lamiids</taxon>
        <taxon>Solanales</taxon>
        <taxon>Solanaceae</taxon>
        <taxon>Solanoideae</taxon>
        <taxon>Solaneae</taxon>
        <taxon>Solanum</taxon>
        <taxon>Solanum subgen. Lycopersicon</taxon>
    </lineage>
</organism>
<dbReference type="PANTHER" id="PTHR24282">
    <property type="entry name" value="CYTOCHROME P450 FAMILY MEMBER"/>
    <property type="match status" value="1"/>
</dbReference>
<dbReference type="GO" id="GO:0005789">
    <property type="term" value="C:endoplasmic reticulum membrane"/>
    <property type="evidence" value="ECO:0007669"/>
    <property type="project" value="UniProtKB-SubCell"/>
</dbReference>
<dbReference type="PANTHER" id="PTHR24282:SF196">
    <property type="entry name" value="CYTOCHROME P450 714C2"/>
    <property type="match status" value="1"/>
</dbReference>
<dbReference type="InterPro" id="IPR017972">
    <property type="entry name" value="Cyt_P450_CS"/>
</dbReference>
<proteinExistence type="inferred from homology"/>
<evidence type="ECO:0000313" key="16">
    <source>
        <dbReference type="Proteomes" id="UP000004994"/>
    </source>
</evidence>
<keyword evidence="6 13" id="KW-0256">Endoplasmic reticulum</keyword>
<feature type="domain" description="Reticulon" evidence="14">
    <location>
        <begin position="584"/>
        <end position="769"/>
    </location>
</feature>
<dbReference type="GO" id="GO:0020037">
    <property type="term" value="F:heme binding"/>
    <property type="evidence" value="ECO:0007669"/>
    <property type="project" value="InterPro"/>
</dbReference>
<dbReference type="InterPro" id="IPR003388">
    <property type="entry name" value="Reticulon"/>
</dbReference>
<dbReference type="EnsemblPlants" id="Solyc06g082740.3.1">
    <property type="protein sequence ID" value="Solyc06g082740.3.1"/>
    <property type="gene ID" value="Solyc06g082740.3"/>
</dbReference>
<dbReference type="Pfam" id="PF00067">
    <property type="entry name" value="p450"/>
    <property type="match status" value="1"/>
</dbReference>
<comment type="subcellular location">
    <subcellularLocation>
        <location evidence="1 13">Endoplasmic reticulum membrane</location>
        <topology evidence="1 13">Multi-pass membrane protein</topology>
    </subcellularLocation>
</comment>
<dbReference type="AlphaFoldDB" id="A0A3Q7H4W9"/>
<dbReference type="STRING" id="4081.A0A3Q7H4W9"/>
<evidence type="ECO:0000256" key="4">
    <source>
        <dbReference type="ARBA" id="ARBA00022692"/>
    </source>
</evidence>
<keyword evidence="16" id="KW-1185">Reference proteome</keyword>
<comment type="similarity">
    <text evidence="2">Belongs to the cytochrome P450 family.</text>
</comment>
<comment type="cofactor">
    <cofactor evidence="12">
        <name>heme</name>
        <dbReference type="ChEBI" id="CHEBI:30413"/>
    </cofactor>
</comment>
<evidence type="ECO:0000256" key="7">
    <source>
        <dbReference type="ARBA" id="ARBA00022989"/>
    </source>
</evidence>
<evidence type="ECO:0000256" key="2">
    <source>
        <dbReference type="ARBA" id="ARBA00010617"/>
    </source>
</evidence>
<dbReference type="OMA" id="HMKITLE"/>
<evidence type="ECO:0000256" key="12">
    <source>
        <dbReference type="PIRSR" id="PIRSR602401-1"/>
    </source>
</evidence>
<dbReference type="InterPro" id="IPR002401">
    <property type="entry name" value="Cyt_P450_E_grp-I"/>
</dbReference>
<dbReference type="InterPro" id="IPR050665">
    <property type="entry name" value="Cytochrome_P450_Monooxygen"/>
</dbReference>
<accession>A0A3Q7H4W9</accession>
<dbReference type="PROSITE" id="PS00086">
    <property type="entry name" value="CYTOCHROME_P450"/>
    <property type="match status" value="1"/>
</dbReference>
<dbReference type="Gramene" id="Solyc06g082740.3.1">
    <property type="protein sequence ID" value="Solyc06g082740.3.1"/>
    <property type="gene ID" value="Solyc06g082740.3"/>
</dbReference>
<keyword evidence="10" id="KW-0503">Monooxygenase</keyword>